<dbReference type="Gene3D" id="3.30.750.24">
    <property type="entry name" value="STAS domain"/>
    <property type="match status" value="1"/>
</dbReference>
<keyword evidence="4" id="KW-1185">Reference proteome</keyword>
<comment type="caution">
    <text evidence="3">The sequence shown here is derived from an EMBL/GenBank/DDBJ whole genome shotgun (WGS) entry which is preliminary data.</text>
</comment>
<feature type="compositionally biased region" description="Low complexity" evidence="1">
    <location>
        <begin position="179"/>
        <end position="193"/>
    </location>
</feature>
<feature type="domain" description="STAS" evidence="2">
    <location>
        <begin position="54"/>
        <end position="149"/>
    </location>
</feature>
<dbReference type="InterPro" id="IPR002645">
    <property type="entry name" value="STAS_dom"/>
</dbReference>
<dbReference type="InterPro" id="IPR036513">
    <property type="entry name" value="STAS_dom_sf"/>
</dbReference>
<gene>
    <name evidence="3" type="ORF">AB0C36_27900</name>
</gene>
<proteinExistence type="predicted"/>
<feature type="region of interest" description="Disordered" evidence="1">
    <location>
        <begin position="156"/>
        <end position="210"/>
    </location>
</feature>
<evidence type="ECO:0000313" key="3">
    <source>
        <dbReference type="EMBL" id="MEU8137324.1"/>
    </source>
</evidence>
<feature type="compositionally biased region" description="Basic and acidic residues" evidence="1">
    <location>
        <begin position="10"/>
        <end position="34"/>
    </location>
</feature>
<reference evidence="3 4" key="1">
    <citation type="submission" date="2024-06" db="EMBL/GenBank/DDBJ databases">
        <title>The Natural Products Discovery Center: Release of the First 8490 Sequenced Strains for Exploring Actinobacteria Biosynthetic Diversity.</title>
        <authorList>
            <person name="Kalkreuter E."/>
            <person name="Kautsar S.A."/>
            <person name="Yang D."/>
            <person name="Bader C.D."/>
            <person name="Teijaro C.N."/>
            <person name="Fluegel L."/>
            <person name="Davis C.M."/>
            <person name="Simpson J.R."/>
            <person name="Lauterbach L."/>
            <person name="Steele A.D."/>
            <person name="Gui C."/>
            <person name="Meng S."/>
            <person name="Li G."/>
            <person name="Viehrig K."/>
            <person name="Ye F."/>
            <person name="Su P."/>
            <person name="Kiefer A.F."/>
            <person name="Nichols A."/>
            <person name="Cepeda A.J."/>
            <person name="Yan W."/>
            <person name="Fan B."/>
            <person name="Jiang Y."/>
            <person name="Adhikari A."/>
            <person name="Zheng C.-J."/>
            <person name="Schuster L."/>
            <person name="Cowan T.M."/>
            <person name="Smanski M.J."/>
            <person name="Chevrette M.G."/>
            <person name="De Carvalho L.P.S."/>
            <person name="Shen B."/>
        </authorList>
    </citation>
    <scope>NUCLEOTIDE SEQUENCE [LARGE SCALE GENOMIC DNA]</scope>
    <source>
        <strain evidence="3 4">NPDC048946</strain>
    </source>
</reference>
<name>A0ABV3DNJ2_9ACTN</name>
<protein>
    <submittedName>
        <fullName evidence="3">STAS domain-containing protein</fullName>
    </submittedName>
</protein>
<evidence type="ECO:0000256" key="1">
    <source>
        <dbReference type="SAM" id="MobiDB-lite"/>
    </source>
</evidence>
<dbReference type="PROSITE" id="PS50801">
    <property type="entry name" value="STAS"/>
    <property type="match status" value="1"/>
</dbReference>
<dbReference type="Proteomes" id="UP001551482">
    <property type="component" value="Unassembled WGS sequence"/>
</dbReference>
<evidence type="ECO:0000313" key="4">
    <source>
        <dbReference type="Proteomes" id="UP001551482"/>
    </source>
</evidence>
<dbReference type="EMBL" id="JBEZFP010000085">
    <property type="protein sequence ID" value="MEU8137324.1"/>
    <property type="molecule type" value="Genomic_DNA"/>
</dbReference>
<dbReference type="CDD" id="cd07043">
    <property type="entry name" value="STAS_anti-anti-sigma_factors"/>
    <property type="match status" value="1"/>
</dbReference>
<sequence>MHPPTPDQRLGTRAEGPDHREDVMNRAPVPERHHAAPPVPQPPYVAEAPEEPVLRFALSRDGEVLVLTLIGDLDIAGQHVLDVAADRLADHDGPIRIDLSGVEFCTSTGVHFLDEQRRRCAQRALPLQVVGARPQSVRVLAICGLSDLLRPLARPTRSVTGARPRTPVGVGSGATATTCGVPRVRPPRAACRRGGPGTGGAAGDRRGSTR</sequence>
<evidence type="ECO:0000259" key="2">
    <source>
        <dbReference type="PROSITE" id="PS50801"/>
    </source>
</evidence>
<dbReference type="SUPFAM" id="SSF52091">
    <property type="entry name" value="SpoIIaa-like"/>
    <property type="match status" value="1"/>
</dbReference>
<dbReference type="Pfam" id="PF13466">
    <property type="entry name" value="STAS_2"/>
    <property type="match status" value="1"/>
</dbReference>
<accession>A0ABV3DNJ2</accession>
<dbReference type="RefSeq" id="WP_358359057.1">
    <property type="nucleotide sequence ID" value="NZ_JBEZFP010000085.1"/>
</dbReference>
<dbReference type="InterPro" id="IPR058548">
    <property type="entry name" value="MlaB-like_STAS"/>
</dbReference>
<feature type="region of interest" description="Disordered" evidence="1">
    <location>
        <begin position="1"/>
        <end position="43"/>
    </location>
</feature>
<organism evidence="3 4">
    <name type="scientific">Streptodolium elevatio</name>
    <dbReference type="NCBI Taxonomy" id="3157996"/>
    <lineage>
        <taxon>Bacteria</taxon>
        <taxon>Bacillati</taxon>
        <taxon>Actinomycetota</taxon>
        <taxon>Actinomycetes</taxon>
        <taxon>Kitasatosporales</taxon>
        <taxon>Streptomycetaceae</taxon>
        <taxon>Streptodolium</taxon>
    </lineage>
</organism>